<feature type="region of interest" description="Disordered" evidence="6">
    <location>
        <begin position="637"/>
        <end position="682"/>
    </location>
</feature>
<dbReference type="PANTHER" id="PTHR24379:SF121">
    <property type="entry name" value="C2H2-TYPE DOMAIN-CONTAINING PROTEIN"/>
    <property type="match status" value="1"/>
</dbReference>
<dbReference type="Pfam" id="PF12874">
    <property type="entry name" value="zf-met"/>
    <property type="match status" value="1"/>
</dbReference>
<accession>A0ABD2VZF2</accession>
<proteinExistence type="predicted"/>
<feature type="compositionally biased region" description="Polar residues" evidence="6">
    <location>
        <begin position="670"/>
        <end position="680"/>
    </location>
</feature>
<dbReference type="Gene3D" id="3.30.160.60">
    <property type="entry name" value="Classic Zinc Finger"/>
    <property type="match status" value="1"/>
</dbReference>
<protein>
    <recommendedName>
        <fullName evidence="7">C2H2-type domain-containing protein</fullName>
    </recommendedName>
</protein>
<dbReference type="AlphaFoldDB" id="A0ABD2VZF2"/>
<evidence type="ECO:0000259" key="7">
    <source>
        <dbReference type="PROSITE" id="PS50157"/>
    </source>
</evidence>
<dbReference type="FunFam" id="3.30.160.60:FF:000086">
    <property type="entry name" value="transcription factor E4F1 isoform X1"/>
    <property type="match status" value="1"/>
</dbReference>
<feature type="region of interest" description="Disordered" evidence="6">
    <location>
        <begin position="749"/>
        <end position="777"/>
    </location>
</feature>
<comment type="caution">
    <text evidence="8">The sequence shown here is derived from an EMBL/GenBank/DDBJ whole genome shotgun (WGS) entry which is preliminary data.</text>
</comment>
<evidence type="ECO:0000256" key="1">
    <source>
        <dbReference type="ARBA" id="ARBA00022723"/>
    </source>
</evidence>
<dbReference type="GO" id="GO:0008270">
    <property type="term" value="F:zinc ion binding"/>
    <property type="evidence" value="ECO:0007669"/>
    <property type="project" value="UniProtKB-KW"/>
</dbReference>
<dbReference type="InterPro" id="IPR013087">
    <property type="entry name" value="Znf_C2H2_type"/>
</dbReference>
<evidence type="ECO:0000256" key="2">
    <source>
        <dbReference type="ARBA" id="ARBA00022737"/>
    </source>
</evidence>
<feature type="compositionally biased region" description="Acidic residues" evidence="6">
    <location>
        <begin position="134"/>
        <end position="147"/>
    </location>
</feature>
<dbReference type="InterPro" id="IPR036236">
    <property type="entry name" value="Znf_C2H2_sf"/>
</dbReference>
<sequence length="1090" mass="122292">MESRKDLVSVKEEPCDDWEDVANESVDPEVPVKTENSDESSSQQKKDEDILIECESVLVKHEPKPSLTTIYQATVKEENSEFLVKTENSDESSTNESSVNSTYDFMMKEEPRDDWEDVANESVDPGVSVKTENSDESSDEISIELETENANPTNDCISSQQKKDEDILIECESVLVKHEPKPSLTTIYQATVKEENSEFLVKTENSDESSTNESSVNSTYDFMMKEEPRDDWEDVANESVDPGVSVKTENSDKSSDEISIELETENVKLEPKPSLTTIYQATTVKEENLANDSNGKKLTMLIKKGSDCDNNRQFTIGEESSLTRQIETTNEDDGSHELEICKTENSDESSTNESSANPTNDCISSQQKKDEDILIDCESVLVKYEPKPSLTTIYQATVKEENPANDSNGKKLTMLIKKGSDCDNNRQFTIGEESSLTRQIETTNEDDGSHELEICKTENSDESSSSESSDEISIELETENVKLEPKPSLTTIYQATTVKEENLANDSNGKKLTMLIKKGSDCDNNRQFTIGEESSLTRQIETTNEDDGSHELEICKTENSDESSTNESSDEISIELEIENVKLEPKPSLTTIYQATTVKEENPANDSNGKKLTMLIKKGPNCDNNCQFTIGEESSLTRQIETTNEDDGSHELEICKTENSDESSTNESSANPTNDCISSQQKKDEDILIECESVLVKHEPKPSLTTIYQATVKEENSEFLVKTENSDESSTNESSVNSTYDFMMKEEPRDDWEDVANESVDPGVSVKTENSDKSSDEISIELETENVKLEPKPSLTTIYQATTVKEENLANDSNGKKLTMLIKKGSDCDNNRQFTIGEESSLTRQIETTNEDDGSHELEICKTENSDESSTNESSANPTNDCISSQQKKDEDILIDCESVLVKYEPKPSLTTIYQATVKEENPANDSNGKKLTMLIKKGSDCDNNRQFTIGEESSLTRQIETTNEDDGSHELEICKTENSDESSSRFDYEKNRQFTIREESSLTKQIETTNKDDGSLECKICHKSFRCPSQLKIHMNQVHDKNKPFQCEICNKSFGQKGNLKKHINTVHIQSQPFECDICHKCYVVRRDI</sequence>
<dbReference type="PROSITE" id="PS00028">
    <property type="entry name" value="ZINC_FINGER_C2H2_1"/>
    <property type="match status" value="2"/>
</dbReference>
<name>A0ABD2VZF2_9HYME</name>
<feature type="region of interest" description="Disordered" evidence="6">
    <location>
        <begin position="835"/>
        <end position="888"/>
    </location>
</feature>
<feature type="region of interest" description="Disordered" evidence="6">
    <location>
        <begin position="315"/>
        <end position="369"/>
    </location>
</feature>
<feature type="region of interest" description="Disordered" evidence="6">
    <location>
        <begin position="82"/>
        <end position="162"/>
    </location>
</feature>
<dbReference type="SMART" id="SM00355">
    <property type="entry name" value="ZnF_C2H2"/>
    <property type="match status" value="2"/>
</dbReference>
<dbReference type="Proteomes" id="UP001627154">
    <property type="component" value="Unassembled WGS sequence"/>
</dbReference>
<feature type="compositionally biased region" description="Basic and acidic residues" evidence="6">
    <location>
        <begin position="1"/>
        <end position="13"/>
    </location>
</feature>
<keyword evidence="3 5" id="KW-0863">Zinc-finger</keyword>
<feature type="compositionally biased region" description="Polar residues" evidence="6">
    <location>
        <begin position="835"/>
        <end position="848"/>
    </location>
</feature>
<evidence type="ECO:0000256" key="5">
    <source>
        <dbReference type="PROSITE-ProRule" id="PRU00042"/>
    </source>
</evidence>
<feature type="compositionally biased region" description="Low complexity" evidence="6">
    <location>
        <begin position="208"/>
        <end position="219"/>
    </location>
</feature>
<feature type="region of interest" description="Disordered" evidence="6">
    <location>
        <begin position="1"/>
        <end position="49"/>
    </location>
</feature>
<evidence type="ECO:0000313" key="9">
    <source>
        <dbReference type="Proteomes" id="UP001627154"/>
    </source>
</evidence>
<dbReference type="PROSITE" id="PS50157">
    <property type="entry name" value="ZINC_FINGER_C2H2_2"/>
    <property type="match status" value="2"/>
</dbReference>
<dbReference type="PANTHER" id="PTHR24379">
    <property type="entry name" value="KRAB AND ZINC FINGER DOMAIN-CONTAINING"/>
    <property type="match status" value="1"/>
</dbReference>
<keyword evidence="9" id="KW-1185">Reference proteome</keyword>
<feature type="compositionally biased region" description="Polar residues" evidence="6">
    <location>
        <begin position="876"/>
        <end position="886"/>
    </location>
</feature>
<evidence type="ECO:0000313" key="8">
    <source>
        <dbReference type="EMBL" id="KAL3386140.1"/>
    </source>
</evidence>
<keyword evidence="1" id="KW-0479">Metal-binding</keyword>
<feature type="compositionally biased region" description="Basic and acidic residues" evidence="6">
    <location>
        <begin position="333"/>
        <end position="345"/>
    </location>
</feature>
<dbReference type="Pfam" id="PF00096">
    <property type="entry name" value="zf-C2H2"/>
    <property type="match status" value="1"/>
</dbReference>
<dbReference type="SUPFAM" id="SSF57667">
    <property type="entry name" value="beta-beta-alpha zinc fingers"/>
    <property type="match status" value="1"/>
</dbReference>
<feature type="compositionally biased region" description="Basic and acidic residues" evidence="6">
    <location>
        <begin position="647"/>
        <end position="659"/>
    </location>
</feature>
<evidence type="ECO:0000256" key="4">
    <source>
        <dbReference type="ARBA" id="ARBA00022833"/>
    </source>
</evidence>
<dbReference type="EMBL" id="JBJJXI010000148">
    <property type="protein sequence ID" value="KAL3386140.1"/>
    <property type="molecule type" value="Genomic_DNA"/>
</dbReference>
<feature type="compositionally biased region" description="Polar residues" evidence="6">
    <location>
        <begin position="315"/>
        <end position="328"/>
    </location>
</feature>
<reference evidence="8 9" key="1">
    <citation type="journal article" date="2024" name="bioRxiv">
        <title>A reference genome for Trichogramma kaykai: A tiny desert-dwelling parasitoid wasp with competing sex-ratio distorters.</title>
        <authorList>
            <person name="Culotta J."/>
            <person name="Lindsey A.R."/>
        </authorList>
    </citation>
    <scope>NUCLEOTIDE SEQUENCE [LARGE SCALE GENOMIC DNA]</scope>
    <source>
        <strain evidence="8 9">KSX58</strain>
    </source>
</reference>
<feature type="compositionally biased region" description="Low complexity" evidence="6">
    <location>
        <begin position="91"/>
        <end position="102"/>
    </location>
</feature>
<feature type="compositionally biased region" description="Polar residues" evidence="6">
    <location>
        <begin position="356"/>
        <end position="366"/>
    </location>
</feature>
<evidence type="ECO:0000256" key="3">
    <source>
        <dbReference type="ARBA" id="ARBA00022771"/>
    </source>
</evidence>
<feature type="compositionally biased region" description="Polar residues" evidence="6">
    <location>
        <begin position="149"/>
        <end position="160"/>
    </location>
</feature>
<gene>
    <name evidence="8" type="ORF">TKK_018346</name>
</gene>
<evidence type="ECO:0000256" key="6">
    <source>
        <dbReference type="SAM" id="MobiDB-lite"/>
    </source>
</evidence>
<feature type="domain" description="C2H2-type" evidence="7">
    <location>
        <begin position="1046"/>
        <end position="1074"/>
    </location>
</feature>
<keyword evidence="4" id="KW-0862">Zinc</keyword>
<feature type="compositionally biased region" description="Basic and acidic residues" evidence="6">
    <location>
        <begin position="853"/>
        <end position="865"/>
    </location>
</feature>
<organism evidence="8 9">
    <name type="scientific">Trichogramma kaykai</name>
    <dbReference type="NCBI Taxonomy" id="54128"/>
    <lineage>
        <taxon>Eukaryota</taxon>
        <taxon>Metazoa</taxon>
        <taxon>Ecdysozoa</taxon>
        <taxon>Arthropoda</taxon>
        <taxon>Hexapoda</taxon>
        <taxon>Insecta</taxon>
        <taxon>Pterygota</taxon>
        <taxon>Neoptera</taxon>
        <taxon>Endopterygota</taxon>
        <taxon>Hymenoptera</taxon>
        <taxon>Apocrita</taxon>
        <taxon>Proctotrupomorpha</taxon>
        <taxon>Chalcidoidea</taxon>
        <taxon>Trichogrammatidae</taxon>
        <taxon>Trichogramma</taxon>
    </lineage>
</organism>
<keyword evidence="2" id="KW-0677">Repeat</keyword>
<feature type="region of interest" description="Disordered" evidence="6">
    <location>
        <begin position="199"/>
        <end position="257"/>
    </location>
</feature>
<feature type="domain" description="C2H2-type" evidence="7">
    <location>
        <begin position="1017"/>
        <end position="1045"/>
    </location>
</feature>